<dbReference type="EMBL" id="JARMAB010000030">
    <property type="protein sequence ID" value="MED1205211.1"/>
    <property type="molecule type" value="Genomic_DNA"/>
</dbReference>
<dbReference type="Gene3D" id="2.115.10.20">
    <property type="entry name" value="Glycosyl hydrolase domain, family 43"/>
    <property type="match status" value="1"/>
</dbReference>
<name>A0ABU6MKJ2_9BACI</name>
<evidence type="ECO:0000256" key="1">
    <source>
        <dbReference type="ARBA" id="ARBA00022651"/>
    </source>
</evidence>
<dbReference type="SUPFAM" id="SSF75005">
    <property type="entry name" value="Arabinanase/levansucrase/invertase"/>
    <property type="match status" value="1"/>
</dbReference>
<evidence type="ECO:0000313" key="4">
    <source>
        <dbReference type="EMBL" id="MED1205211.1"/>
    </source>
</evidence>
<keyword evidence="5" id="KW-1185">Reference proteome</keyword>
<gene>
    <name evidence="4" type="ORF">P4T90_19360</name>
</gene>
<protein>
    <recommendedName>
        <fullName evidence="3">Glucosamine inositolphosphorylceramide transferase 1 N-terminal domain-containing protein</fullName>
    </recommendedName>
</protein>
<evidence type="ECO:0000259" key="3">
    <source>
        <dbReference type="Pfam" id="PF24793"/>
    </source>
</evidence>
<feature type="domain" description="Glucosamine inositolphosphorylceramide transferase 1 N-terminal" evidence="3">
    <location>
        <begin position="36"/>
        <end position="283"/>
    </location>
</feature>
<evidence type="ECO:0000313" key="5">
    <source>
        <dbReference type="Proteomes" id="UP001341444"/>
    </source>
</evidence>
<proteinExistence type="predicted"/>
<dbReference type="Pfam" id="PF24793">
    <property type="entry name" value="GINT1_N"/>
    <property type="match status" value="1"/>
</dbReference>
<dbReference type="InterPro" id="IPR052176">
    <property type="entry name" value="Glycosyl_Hydrlase_43_Enz"/>
</dbReference>
<sequence>MKLISKEIELGIWSIKVFHSPSIISDPPDSNHFQMPTIQAANVTDVHAEFIADPFIIENENTYFMFFEVFDKARGKGIISVAKSMNGEQWTYDKIVLKENYHLSYPYVFKHNGDFYMIPESSEASGVFLYKSKNFPYDWEKTSELLTGKYVDSSLFRYMDKWWMFSGENGKLHLFLSDHLESGWKEHPKSPIITDDFTITRPGGRVIEEGKRIYRYTQDGTPAYGSAVRAFEITLLSEKEYEEKEVNLILKGTEKELDWRKDGMHSIDQLKIDENKWLIAVDGHKLEYKNYLLWKLDSVVTKLAEIFRA</sequence>
<accession>A0ABU6MKJ2</accession>
<comment type="caution">
    <text evidence="4">The sequence shown here is derived from an EMBL/GenBank/DDBJ whole genome shotgun (WGS) entry which is preliminary data.</text>
</comment>
<keyword evidence="1" id="KW-0624">Polysaccharide degradation</keyword>
<evidence type="ECO:0000256" key="2">
    <source>
        <dbReference type="ARBA" id="ARBA00023277"/>
    </source>
</evidence>
<dbReference type="PANTHER" id="PTHR43772">
    <property type="entry name" value="ENDO-1,4-BETA-XYLANASE"/>
    <property type="match status" value="1"/>
</dbReference>
<dbReference type="PANTHER" id="PTHR43772:SF2">
    <property type="entry name" value="PUTATIVE (AFU_ORTHOLOGUE AFUA_2G04480)-RELATED"/>
    <property type="match status" value="1"/>
</dbReference>
<keyword evidence="1" id="KW-0858">Xylan degradation</keyword>
<keyword evidence="2" id="KW-0119">Carbohydrate metabolism</keyword>
<dbReference type="Proteomes" id="UP001341444">
    <property type="component" value="Unassembled WGS sequence"/>
</dbReference>
<dbReference type="InterPro" id="IPR056442">
    <property type="entry name" value="GINT1_N"/>
</dbReference>
<dbReference type="InterPro" id="IPR023296">
    <property type="entry name" value="Glyco_hydro_beta-prop_sf"/>
</dbReference>
<dbReference type="RefSeq" id="WP_157090572.1">
    <property type="nucleotide sequence ID" value="NZ_JARMAB010000030.1"/>
</dbReference>
<reference evidence="4 5" key="1">
    <citation type="submission" date="2023-03" db="EMBL/GenBank/DDBJ databases">
        <title>Bacillus Genome Sequencing.</title>
        <authorList>
            <person name="Dunlap C."/>
        </authorList>
    </citation>
    <scope>NUCLEOTIDE SEQUENCE [LARGE SCALE GENOMIC DNA]</scope>
    <source>
        <strain evidence="4 5">B-23453</strain>
    </source>
</reference>
<organism evidence="4 5">
    <name type="scientific">Heyndrickxia acidicola</name>
    <dbReference type="NCBI Taxonomy" id="209389"/>
    <lineage>
        <taxon>Bacteria</taxon>
        <taxon>Bacillati</taxon>
        <taxon>Bacillota</taxon>
        <taxon>Bacilli</taxon>
        <taxon>Bacillales</taxon>
        <taxon>Bacillaceae</taxon>
        <taxon>Heyndrickxia</taxon>
    </lineage>
</organism>